<reference evidence="2 3" key="1">
    <citation type="submission" date="2015-01" db="EMBL/GenBank/DDBJ databases">
        <title>The Genome Sequence of Exophiala oligosperma CBS72588.</title>
        <authorList>
            <consortium name="The Broad Institute Genomics Platform"/>
            <person name="Cuomo C."/>
            <person name="de Hoog S."/>
            <person name="Gorbushina A."/>
            <person name="Stielow B."/>
            <person name="Teixiera M."/>
            <person name="Abouelleil A."/>
            <person name="Chapman S.B."/>
            <person name="Priest M."/>
            <person name="Young S.K."/>
            <person name="Wortman J."/>
            <person name="Nusbaum C."/>
            <person name="Birren B."/>
        </authorList>
    </citation>
    <scope>NUCLEOTIDE SEQUENCE [LARGE SCALE GENOMIC DNA]</scope>
    <source>
        <strain evidence="2 3">CBS 72588</strain>
    </source>
</reference>
<feature type="compositionally biased region" description="Low complexity" evidence="1">
    <location>
        <begin position="101"/>
        <end position="112"/>
    </location>
</feature>
<accession>A0A0D2DCW2</accession>
<evidence type="ECO:0000313" key="2">
    <source>
        <dbReference type="EMBL" id="KIW40908.1"/>
    </source>
</evidence>
<dbReference type="Proteomes" id="UP000053342">
    <property type="component" value="Unassembled WGS sequence"/>
</dbReference>
<dbReference type="HOGENOM" id="CLU_015771_1_1_1"/>
<dbReference type="OrthoDB" id="3469466at2759"/>
<protein>
    <submittedName>
        <fullName evidence="2">Uncharacterized protein</fullName>
    </submittedName>
</protein>
<gene>
    <name evidence="2" type="ORF">PV06_06515</name>
</gene>
<proteinExistence type="predicted"/>
<dbReference type="PANTHER" id="PTHR37540">
    <property type="entry name" value="TRANSCRIPTION FACTOR (ACR-2), PUTATIVE-RELATED-RELATED"/>
    <property type="match status" value="1"/>
</dbReference>
<dbReference type="VEuPathDB" id="FungiDB:PV06_06515"/>
<feature type="region of interest" description="Disordered" evidence="1">
    <location>
        <begin position="1"/>
        <end position="128"/>
    </location>
</feature>
<sequence length="587" mass="65695">MHEAKAVKSRSDESAGGAASRPASKAFQFVTALPSSEAERSQNKILVRSNASNFHWRRVKKDKRSESLSPGRPAATRRRSTSSISKSRSRALAPATPNKNDSTSPESDTSPPKTEDERSEQAFTDSPAHSDVVILPDSALSTLLPSTHHDPFGTYPSDLPTEFVSRVLDQVKNFLGLMFPPGGGQTIHPLATTWLQMTFRDRGLFHASLFCQLTRNRIFYPSPVFLESRETMQCYTETIRGVHQKFKDNSMSCEDENILSVYSLTYHGDLRPHQPAIAPSQGPLTTLQLLHVYGGRLETVQVHLQGLAKMLTLRGGLSKIKLPGLAQAISFGDIVLACQTLSPPMLPYVMMHDDVVSLLNSASRKTHPLVGLGKGFRVLPEMLGHAHEDVSKLLVVLKWMIQYTFAVDDHVQERPESQIQRALMDQRNFVQHNLMQLMPDALALGEEHPMCRLTRLGTVVYSFLVVFPLPAIAAPFGRLSSDIIKQLSLPDVQDCWNEAADLMLWVTVMGAIASIGTPDRPWYLTTLDRLSRELDINSWHSMREKLKLFLWFEYTNDSDGMKLWRDIEESSVSRVSQGTAEMDFIKD</sequence>
<organism evidence="2 3">
    <name type="scientific">Exophiala oligosperma</name>
    <dbReference type="NCBI Taxonomy" id="215243"/>
    <lineage>
        <taxon>Eukaryota</taxon>
        <taxon>Fungi</taxon>
        <taxon>Dikarya</taxon>
        <taxon>Ascomycota</taxon>
        <taxon>Pezizomycotina</taxon>
        <taxon>Eurotiomycetes</taxon>
        <taxon>Chaetothyriomycetidae</taxon>
        <taxon>Chaetothyriales</taxon>
        <taxon>Herpotrichiellaceae</taxon>
        <taxon>Exophiala</taxon>
    </lineage>
</organism>
<feature type="compositionally biased region" description="Basic and acidic residues" evidence="1">
    <location>
        <begin position="1"/>
        <end position="13"/>
    </location>
</feature>
<feature type="compositionally biased region" description="Low complexity" evidence="1">
    <location>
        <begin position="81"/>
        <end position="93"/>
    </location>
</feature>
<name>A0A0D2DCW2_9EURO</name>
<dbReference type="RefSeq" id="XP_016261124.1">
    <property type="nucleotide sequence ID" value="XM_016407644.1"/>
</dbReference>
<dbReference type="PANTHER" id="PTHR37540:SF5">
    <property type="entry name" value="TRANSCRIPTION FACTOR DOMAIN-CONTAINING PROTEIN"/>
    <property type="match status" value="1"/>
</dbReference>
<evidence type="ECO:0000256" key="1">
    <source>
        <dbReference type="SAM" id="MobiDB-lite"/>
    </source>
</evidence>
<evidence type="ECO:0000313" key="3">
    <source>
        <dbReference type="Proteomes" id="UP000053342"/>
    </source>
</evidence>
<keyword evidence="3" id="KW-1185">Reference proteome</keyword>
<dbReference type="AlphaFoldDB" id="A0A0D2DCW2"/>
<dbReference type="EMBL" id="KN847337">
    <property type="protein sequence ID" value="KIW40908.1"/>
    <property type="molecule type" value="Genomic_DNA"/>
</dbReference>
<dbReference type="GeneID" id="27358589"/>